<feature type="signal peptide" evidence="1">
    <location>
        <begin position="1"/>
        <end position="26"/>
    </location>
</feature>
<dbReference type="EMBL" id="VLLP01000001">
    <property type="protein sequence ID" value="TWJ26978.1"/>
    <property type="molecule type" value="Genomic_DNA"/>
</dbReference>
<keyword evidence="1" id="KW-0732">Signal</keyword>
<dbReference type="Proteomes" id="UP000319728">
    <property type="component" value="Unassembled WGS sequence"/>
</dbReference>
<evidence type="ECO:0000313" key="3">
    <source>
        <dbReference type="Proteomes" id="UP000319728"/>
    </source>
</evidence>
<keyword evidence="3" id="KW-1185">Reference proteome</keyword>
<gene>
    <name evidence="2" type="ORF">JD81_00460</name>
</gene>
<accession>A0A562WA40</accession>
<name>A0A562WA40_9ACTN</name>
<feature type="chain" id="PRO_5022150400" evidence="1">
    <location>
        <begin position="27"/>
        <end position="364"/>
    </location>
</feature>
<proteinExistence type="predicted"/>
<dbReference type="AlphaFoldDB" id="A0A562WA40"/>
<sequence length="364" mass="38754">MTRRIGRSACALLLAMPLLTAAPARAAGPGDLVARDIHPTGWMSSSASEVNGRGEVIITATRTVDGEIQPPLGFVWRAGRHTALPPLPGGTGSLPHDINERGEVVGFCQSAVQLSRPCLWRQGQPHDLGTLDERGTGAALAVNDKGEVVGYNETFIRGGESHAFLWRRGVLIDLGGTGNRGAIGINNSSQVIGVHYTETGRRAFLWQQGTLTELGTLGGSESVPSDINERGQVVGTSTTADGTEHAFLWQDGRMTDLGTPTGDSGALAINDRGQVTGWTASNGVLNAFHWHRGVRTEFAGYVNDINERGWVAGTTTGEPQHALLWRDGRVITGDPARAVMDLNDRGMLAGWTNGPDGDRATIWR</sequence>
<comment type="caution">
    <text evidence="2">The sequence shown here is derived from an EMBL/GenBank/DDBJ whole genome shotgun (WGS) entry which is preliminary data.</text>
</comment>
<evidence type="ECO:0000256" key="1">
    <source>
        <dbReference type="SAM" id="SignalP"/>
    </source>
</evidence>
<organism evidence="2 3">
    <name type="scientific">Micromonospora sagamiensis</name>
    <dbReference type="NCBI Taxonomy" id="47875"/>
    <lineage>
        <taxon>Bacteria</taxon>
        <taxon>Bacillati</taxon>
        <taxon>Actinomycetota</taxon>
        <taxon>Actinomycetes</taxon>
        <taxon>Micromonosporales</taxon>
        <taxon>Micromonosporaceae</taxon>
        <taxon>Micromonospora</taxon>
    </lineage>
</organism>
<reference evidence="2 3" key="1">
    <citation type="submission" date="2019-07" db="EMBL/GenBank/DDBJ databases">
        <title>R&amp;d 2014.</title>
        <authorList>
            <person name="Klenk H.-P."/>
        </authorList>
    </citation>
    <scope>NUCLEOTIDE SEQUENCE [LARGE SCALE GENOMIC DNA]</scope>
    <source>
        <strain evidence="2 3">DSM 43912</strain>
    </source>
</reference>
<protein>
    <submittedName>
        <fullName evidence="2">Putative HAF family extracellular repeat protein</fullName>
    </submittedName>
</protein>
<dbReference type="NCBIfam" id="TIGR02913">
    <property type="entry name" value="HAF_rpt"/>
    <property type="match status" value="3"/>
</dbReference>
<evidence type="ECO:0000313" key="2">
    <source>
        <dbReference type="EMBL" id="TWJ26978.1"/>
    </source>
</evidence>
<dbReference type="InterPro" id="IPR014262">
    <property type="entry name" value="HAF_rpt"/>
</dbReference>